<dbReference type="RefSeq" id="WP_200400552.1">
    <property type="nucleotide sequence ID" value="NZ_CP066831.1"/>
</dbReference>
<organism evidence="1 2">
    <name type="scientific">Streptomyces liliifuscus</name>
    <dbReference type="NCBI Taxonomy" id="2797636"/>
    <lineage>
        <taxon>Bacteria</taxon>
        <taxon>Bacillati</taxon>
        <taxon>Actinomycetota</taxon>
        <taxon>Actinomycetes</taxon>
        <taxon>Kitasatosporales</taxon>
        <taxon>Streptomycetaceae</taxon>
        <taxon>Streptomyces</taxon>
    </lineage>
</organism>
<keyword evidence="2" id="KW-1185">Reference proteome</keyword>
<dbReference type="AlphaFoldDB" id="A0A7T7RGD9"/>
<dbReference type="EMBL" id="CP066831">
    <property type="protein sequence ID" value="QQM45733.1"/>
    <property type="molecule type" value="Genomic_DNA"/>
</dbReference>
<dbReference type="SUPFAM" id="SSF48452">
    <property type="entry name" value="TPR-like"/>
    <property type="match status" value="1"/>
</dbReference>
<dbReference type="Proteomes" id="UP000595636">
    <property type="component" value="Chromosome"/>
</dbReference>
<reference evidence="1 2" key="1">
    <citation type="submission" date="2020-12" db="EMBL/GenBank/DDBJ databases">
        <title>A novel species.</title>
        <authorList>
            <person name="Li K."/>
        </authorList>
    </citation>
    <scope>NUCLEOTIDE SEQUENCE [LARGE SCALE GENOMIC DNA]</scope>
    <source>
        <strain evidence="1 2">ZYC-3</strain>
    </source>
</reference>
<evidence type="ECO:0000313" key="2">
    <source>
        <dbReference type="Proteomes" id="UP000595636"/>
    </source>
</evidence>
<accession>A0A7T7RGD9</accession>
<dbReference type="InterPro" id="IPR011990">
    <property type="entry name" value="TPR-like_helical_dom_sf"/>
</dbReference>
<proteinExistence type="predicted"/>
<gene>
    <name evidence="1" type="ORF">JEQ17_44235</name>
</gene>
<dbReference type="KEGG" id="slf:JEQ17_44235"/>
<sequence>MTVTEAGEAAAFRAIVRGLSPRSDPLEYAFRCQQAADDAESAGRPDDAISLMLRAAQHLSRTRPRPEQPLALTEYTLSELYMRRPTGDQEANREAALHFLRRSTAHDIEIPDLYARAWGALGDRYARRSLGDPTDNRRAALEAYRTALLLAPPIGPRGDWALNMHHYGLTLLEGSDQPGDAAEALVSHLQAAAAAHDAGDLALAARAHAWCADALDAVVARTAEAGEPTPLEVANPPEGMTGSADEAALCRMRAVSGVVLSDLRQLVWDGQVIEAGQVWEPVGSSARDTHQPSLQGVALFHLGRLLRQLTHPEPDDAETVCRHLSAAALVIDPKLHPWSWEQLDRELAAVFAPDASPGAGDGPAPAGPWSGSPLYMYATTAGLAMAERALEDVDTREPADRPADALTSAATRQLRRALALLPDDPAHAESRARVRHELARTLSVRPWRPDAVDHEEARTFMEAALADTDREAQPERWQALHHELGVNYQNRQTGSAADNREQAIHHLTAALSAMPEGAPQRAVTLSQLGNAHHIRLRGDPADNMDRALEFYSRALHLRDRASQPLRWAITLHNIAVLYRERAAFGNRQGNLLTAADCFREALEVRTRDALPEHWALTVRELGVTLLRLGDPASVREGEELLRDAQSVYTREDAPLDWAAIQWQRAETARAGGEHERAEALLRPVLGLSLERDRPDLWARVTRTYALACFDLGAERHDAEQVSLGVSLLNRSVERLRADGDWTVVARGAAELGDRCLVIDRPELAADAYLRALDADARRYTASLSLGSRESAVAGSWVIASRAAYVLVNRGRFDQAVDALERGRSRMLGEVLARDRVDLRHLLDGNERERAAAERHLAAAAAVRALEAEERRLVGEAPEV</sequence>
<dbReference type="Gene3D" id="1.25.40.10">
    <property type="entry name" value="Tetratricopeptide repeat domain"/>
    <property type="match status" value="1"/>
</dbReference>
<evidence type="ECO:0000313" key="1">
    <source>
        <dbReference type="EMBL" id="QQM45733.1"/>
    </source>
</evidence>
<protein>
    <recommendedName>
        <fullName evidence="3">Tetratricopeptide repeat protein</fullName>
    </recommendedName>
</protein>
<name>A0A7T7RGD9_9ACTN</name>
<evidence type="ECO:0008006" key="3">
    <source>
        <dbReference type="Google" id="ProtNLM"/>
    </source>
</evidence>